<name>A0A3Q9NXT6_BREAU</name>
<evidence type="ECO:0000259" key="2">
    <source>
        <dbReference type="PROSITE" id="PS50975"/>
    </source>
</evidence>
<dbReference type="GO" id="GO:0009432">
    <property type="term" value="P:SOS response"/>
    <property type="evidence" value="ECO:0007669"/>
    <property type="project" value="TreeGrafter"/>
</dbReference>
<organism evidence="3 4">
    <name type="scientific">Brevibacterium aurantiacum</name>
    <dbReference type="NCBI Taxonomy" id="273384"/>
    <lineage>
        <taxon>Bacteria</taxon>
        <taxon>Bacillati</taxon>
        <taxon>Actinomycetota</taxon>
        <taxon>Actinomycetes</taxon>
        <taxon>Micrococcales</taxon>
        <taxon>Brevibacteriaceae</taxon>
        <taxon>Brevibacterium</taxon>
    </lineage>
</organism>
<evidence type="ECO:0000256" key="1">
    <source>
        <dbReference type="PROSITE-ProRule" id="PRU00409"/>
    </source>
</evidence>
<dbReference type="EMBL" id="CP025334">
    <property type="protein sequence ID" value="AZT96048.1"/>
    <property type="molecule type" value="Genomic_DNA"/>
</dbReference>
<dbReference type="GO" id="GO:0005524">
    <property type="term" value="F:ATP binding"/>
    <property type="evidence" value="ECO:0007669"/>
    <property type="project" value="UniProtKB-UniRule"/>
</dbReference>
<dbReference type="InterPro" id="IPR013815">
    <property type="entry name" value="ATP_grasp_subdomain_1"/>
</dbReference>
<dbReference type="Gene3D" id="3.30.1490.20">
    <property type="entry name" value="ATP-grasp fold, A domain"/>
    <property type="match status" value="1"/>
</dbReference>
<dbReference type="PANTHER" id="PTHR21621:SF0">
    <property type="entry name" value="BETA-CITRYLGLUTAMATE SYNTHASE B-RELATED"/>
    <property type="match status" value="1"/>
</dbReference>
<protein>
    <recommendedName>
        <fullName evidence="2">ATP-grasp domain-containing protein</fullName>
    </recommendedName>
</protein>
<dbReference type="Proteomes" id="UP000282731">
    <property type="component" value="Chromosome"/>
</dbReference>
<keyword evidence="1" id="KW-0547">Nucleotide-binding</keyword>
<accession>A0A3Q9NXT6</accession>
<dbReference type="InterPro" id="IPR011761">
    <property type="entry name" value="ATP-grasp"/>
</dbReference>
<dbReference type="GO" id="GO:0005737">
    <property type="term" value="C:cytoplasm"/>
    <property type="evidence" value="ECO:0007669"/>
    <property type="project" value="TreeGrafter"/>
</dbReference>
<dbReference type="InterPro" id="IPR013651">
    <property type="entry name" value="ATP-grasp_RimK-type"/>
</dbReference>
<dbReference type="Pfam" id="PF08443">
    <property type="entry name" value="RimK"/>
    <property type="match status" value="1"/>
</dbReference>
<dbReference type="PANTHER" id="PTHR21621">
    <property type="entry name" value="RIBOSOMAL PROTEIN S6 MODIFICATION PROTEIN"/>
    <property type="match status" value="1"/>
</dbReference>
<dbReference type="GO" id="GO:0018169">
    <property type="term" value="F:ribosomal S6-glutamic acid ligase activity"/>
    <property type="evidence" value="ECO:0007669"/>
    <property type="project" value="TreeGrafter"/>
</dbReference>
<dbReference type="GO" id="GO:0046872">
    <property type="term" value="F:metal ion binding"/>
    <property type="evidence" value="ECO:0007669"/>
    <property type="project" value="InterPro"/>
</dbReference>
<dbReference type="SUPFAM" id="SSF56059">
    <property type="entry name" value="Glutathione synthetase ATP-binding domain-like"/>
    <property type="match status" value="1"/>
</dbReference>
<evidence type="ECO:0000313" key="3">
    <source>
        <dbReference type="EMBL" id="AZT96048.1"/>
    </source>
</evidence>
<dbReference type="PROSITE" id="PS50975">
    <property type="entry name" value="ATP_GRASP"/>
    <property type="match status" value="1"/>
</dbReference>
<proteinExistence type="predicted"/>
<reference evidence="3 4" key="2">
    <citation type="submission" date="2019-01" db="EMBL/GenBank/DDBJ databases">
        <title>Comparative genomic analysis of Brevibacterium aurantiacum sheds light on its evolution and its adaptation to smear-ripened cheeses.</title>
        <authorList>
            <person name="Moineau S."/>
        </authorList>
    </citation>
    <scope>NUCLEOTIDE SEQUENCE [LARGE SCALE GENOMIC DNA]</scope>
    <source>
        <strain evidence="3 4">SMQ-1420</strain>
    </source>
</reference>
<evidence type="ECO:0000313" key="4">
    <source>
        <dbReference type="Proteomes" id="UP000282731"/>
    </source>
</evidence>
<dbReference type="AlphaFoldDB" id="A0A3Q9NXT6"/>
<gene>
    <name evidence="3" type="ORF">CXR27_02745</name>
</gene>
<sequence>MKVSFLDHISNRFEISDGGRHIALSQSWPISLTSSTDLKKLVNKDLTKQLMRANGSPSPEGILIDTKKPHWDKIEAFAQHIGYPLVLKPNAGSTGRGVLTRINSWEELVDGYNYLATELAVSSIVLERHYEGSDFRILVIGERAVAACKRIPANVTGNGVETVRELINAKNATRAANPFLSKGTIDVDYEVMRRLFEENLTLDSIPVDGRYIALRRAANASAGGDVIDVTDTLPGPILDAAVRAVLSVPNIFIAGVDVIYKEGSAPTYDNFTILEMNPRPQIGVNMYPTEGVGRDVPRAYVDFLFPHSQRPTSGSDEMLAFELTLIKPALRSGFAESVTIPPLPEHRFRIRQLFVYSHARSGPKLNRVQRDRILRIVREESLAGHLKSERDALHLLVCGGSDASVSRLRKYCEEVLEIAGSGECELLAWEEAVTTGFRIDPKV</sequence>
<dbReference type="Gene3D" id="3.30.470.20">
    <property type="entry name" value="ATP-grasp fold, B domain"/>
    <property type="match status" value="1"/>
</dbReference>
<feature type="domain" description="ATP-grasp" evidence="2">
    <location>
        <begin position="48"/>
        <end position="305"/>
    </location>
</feature>
<reference evidence="3 4" key="1">
    <citation type="submission" date="2017-12" db="EMBL/GenBank/DDBJ databases">
        <authorList>
            <person name="Levesque S."/>
        </authorList>
    </citation>
    <scope>NUCLEOTIDE SEQUENCE [LARGE SCALE GENOMIC DNA]</scope>
    <source>
        <strain evidence="3 4">SMQ-1420</strain>
    </source>
</reference>
<keyword evidence="1" id="KW-0067">ATP-binding</keyword>